<reference evidence="2 3" key="1">
    <citation type="submission" date="2016-05" db="EMBL/GenBank/DDBJ databases">
        <title>Genome sequencing reveals origins of a unique bacterial endosymbiosis in the earliest lineages of terrestrial Fungi.</title>
        <authorList>
            <consortium name="DOE Joint Genome Institute"/>
            <person name="Uehling J."/>
            <person name="Gryganskyi A."/>
            <person name="Hameed K."/>
            <person name="Tschaplinski T."/>
            <person name="Misztal P."/>
            <person name="Wu S."/>
            <person name="Desiro A."/>
            <person name="Vande Pol N."/>
            <person name="Du Z.-Y."/>
            <person name="Zienkiewicz A."/>
            <person name="Zienkiewicz K."/>
            <person name="Morin E."/>
            <person name="Tisserant E."/>
            <person name="Splivallo R."/>
            <person name="Hainaut M."/>
            <person name="Henrissat B."/>
            <person name="Ohm R."/>
            <person name="Kuo A."/>
            <person name="Yan J."/>
            <person name="Lipzen A."/>
            <person name="Nolan M."/>
            <person name="Labutti K."/>
            <person name="Barry K."/>
            <person name="Goldstein A."/>
            <person name="Labbe J."/>
            <person name="Schadt C."/>
            <person name="Tuskan G."/>
            <person name="Grigoriev I."/>
            <person name="Martin F."/>
            <person name="Vilgalys R."/>
            <person name="Bonito G."/>
        </authorList>
    </citation>
    <scope>NUCLEOTIDE SEQUENCE [LARGE SCALE GENOMIC DNA]</scope>
    <source>
        <strain evidence="2 3">AG-77</strain>
    </source>
</reference>
<evidence type="ECO:0000256" key="1">
    <source>
        <dbReference type="SAM" id="MobiDB-lite"/>
    </source>
</evidence>
<proteinExistence type="predicted"/>
<feature type="compositionally biased region" description="Polar residues" evidence="1">
    <location>
        <begin position="69"/>
        <end position="85"/>
    </location>
</feature>
<evidence type="ECO:0000313" key="2">
    <source>
        <dbReference type="EMBL" id="OAQ35946.1"/>
    </source>
</evidence>
<dbReference type="EMBL" id="KV442013">
    <property type="protein sequence ID" value="OAQ35946.1"/>
    <property type="molecule type" value="Genomic_DNA"/>
</dbReference>
<protein>
    <submittedName>
        <fullName evidence="2">Uncharacterized protein</fullName>
    </submittedName>
</protein>
<organism evidence="2 3">
    <name type="scientific">Linnemannia elongata AG-77</name>
    <dbReference type="NCBI Taxonomy" id="1314771"/>
    <lineage>
        <taxon>Eukaryota</taxon>
        <taxon>Fungi</taxon>
        <taxon>Fungi incertae sedis</taxon>
        <taxon>Mucoromycota</taxon>
        <taxon>Mortierellomycotina</taxon>
        <taxon>Mortierellomycetes</taxon>
        <taxon>Mortierellales</taxon>
        <taxon>Mortierellaceae</taxon>
        <taxon>Linnemannia</taxon>
    </lineage>
</organism>
<gene>
    <name evidence="2" type="ORF">K457DRAFT_498754</name>
</gene>
<evidence type="ECO:0000313" key="3">
    <source>
        <dbReference type="Proteomes" id="UP000078512"/>
    </source>
</evidence>
<dbReference type="Proteomes" id="UP000078512">
    <property type="component" value="Unassembled WGS sequence"/>
</dbReference>
<keyword evidence="3" id="KW-1185">Reference proteome</keyword>
<feature type="region of interest" description="Disordered" evidence="1">
    <location>
        <begin position="69"/>
        <end position="93"/>
    </location>
</feature>
<sequence length="216" mass="24126">MHFPIIFPFSSSPSLPLSLFLSLSPFYLFSLPHPFPSPPYATISSSPLFSLPHRSSSLPPSLPTSNFITRSLTPPGSGTHQTTTNDDLDHRQHEKKKRVRVNIFVTLPLSLLTTPWSVPTSLPPLVYTPFNTTPSFTFSSFPYAPPETCCPSTSNPPPSFSFLFCLTSNNHITSHISRLSSSFFPQLLSSPLPSFLLFFHSSLLSPRRFDKRKREA</sequence>
<dbReference type="AlphaFoldDB" id="A0A197KH04"/>
<accession>A0A197KH04</accession>
<name>A0A197KH04_9FUNG</name>